<reference evidence="2" key="2">
    <citation type="submission" date="2025-09" db="UniProtKB">
        <authorList>
            <consortium name="Ensembl"/>
        </authorList>
    </citation>
    <scope>IDENTIFICATION</scope>
</reference>
<name>A0A3Q1G3C7_9TELE</name>
<feature type="compositionally biased region" description="Polar residues" evidence="1">
    <location>
        <begin position="758"/>
        <end position="798"/>
    </location>
</feature>
<evidence type="ECO:0000313" key="3">
    <source>
        <dbReference type="Proteomes" id="UP000257200"/>
    </source>
</evidence>
<reference evidence="2" key="1">
    <citation type="submission" date="2025-08" db="UniProtKB">
        <authorList>
            <consortium name="Ensembl"/>
        </authorList>
    </citation>
    <scope>IDENTIFICATION</scope>
</reference>
<dbReference type="PANTHER" id="PTHR28682:SF2">
    <property type="entry name" value="PROTEIN INSYN2B"/>
    <property type="match status" value="1"/>
</dbReference>
<feature type="compositionally biased region" description="Polar residues" evidence="1">
    <location>
        <begin position="936"/>
        <end position="945"/>
    </location>
</feature>
<evidence type="ECO:0000256" key="1">
    <source>
        <dbReference type="SAM" id="MobiDB-lite"/>
    </source>
</evidence>
<dbReference type="Pfam" id="PF15265">
    <property type="entry name" value="FAM196"/>
    <property type="match status" value="1"/>
</dbReference>
<accession>A0A3Q1G3C7</accession>
<proteinExistence type="predicted"/>
<feature type="region of interest" description="Disordered" evidence="1">
    <location>
        <begin position="936"/>
        <end position="1034"/>
    </location>
</feature>
<dbReference type="PANTHER" id="PTHR28682">
    <property type="entry name" value="INHIBITORY SYNAPTIC FACTOR 2A-RELATED"/>
    <property type="match status" value="1"/>
</dbReference>
<feature type="region of interest" description="Disordered" evidence="1">
    <location>
        <begin position="726"/>
        <end position="798"/>
    </location>
</feature>
<dbReference type="InterPro" id="IPR029337">
    <property type="entry name" value="INSYN2"/>
</dbReference>
<evidence type="ECO:0000313" key="2">
    <source>
        <dbReference type="Ensembl" id="ENSAPOP00000025111.1"/>
    </source>
</evidence>
<dbReference type="Proteomes" id="UP000257200">
    <property type="component" value="Unplaced"/>
</dbReference>
<organism evidence="2 3">
    <name type="scientific">Acanthochromis polyacanthus</name>
    <name type="common">spiny chromis</name>
    <dbReference type="NCBI Taxonomy" id="80966"/>
    <lineage>
        <taxon>Eukaryota</taxon>
        <taxon>Metazoa</taxon>
        <taxon>Chordata</taxon>
        <taxon>Craniata</taxon>
        <taxon>Vertebrata</taxon>
        <taxon>Euteleostomi</taxon>
        <taxon>Actinopterygii</taxon>
        <taxon>Neopterygii</taxon>
        <taxon>Teleostei</taxon>
        <taxon>Neoteleostei</taxon>
        <taxon>Acanthomorphata</taxon>
        <taxon>Ovalentaria</taxon>
        <taxon>Pomacentridae</taxon>
        <taxon>Acanthochromis</taxon>
    </lineage>
</organism>
<dbReference type="GeneTree" id="ENSGT00390000017848"/>
<protein>
    <submittedName>
        <fullName evidence="2">Mucin-12-like</fullName>
    </submittedName>
</protein>
<dbReference type="Ensembl" id="ENSAPOT00000007037.1">
    <property type="protein sequence ID" value="ENSAPOP00000025111.1"/>
    <property type="gene ID" value="ENSAPOG00000008000.1"/>
</dbReference>
<dbReference type="STRING" id="80966.ENSAPOP00000025111"/>
<keyword evidence="3" id="KW-1185">Reference proteome</keyword>
<sequence length="1190" mass="128316">MGRRAADLTTPVPVLGVPALVGVRGWKTTGGDRAEGNLLQTWGLHCSVGVQTSPGISRPPTQQTDTLSDSTAQTSNIYIAKENEYKEILLLTKSDKEKKAILKQKSGESKTKKEVTFKALGGEVSKDVACCQRNSAGTYCYARAIKTNPHIAGTVSNGRPKSAARYTNGSVVDSDAIGGISVVDDEAEPVKSATSRGRDHIRLQGHYADQSGKPLSAARPFGMPQKICNYCGGRQSVTAGAAIPGEKCTNLDACLREKQLKSALASLSATTQMPIIEKNLNLSQQISESITNSEKRTQVTVNPQIFYLKEELRYRNTPHPACPVHSRGNPATLLHTHDAILHAKTITVTRATIETRQDESGVNSLTKPLHDSKIPQTTSLTFTPQMATATKSNNPHSHTYPKTLKTTQCNSTQSQYNVPQNVCVSVHATPKNTLSPPSYLYTIAGGSGNTSSTNAHKATAFSNSAVTSTENIAAKVDIQHETLHSQQTAQVNIKTNATNSPQMTPKCPTLSPPANAFNSVKKSESAAHLMPESPPLTSSDALKPHENPSLNTDSTPPGKKSFTDSGVSSAGFSAFANPPHKITARPLNSTVVQQSTLNHKAKSDQITNTKYLSVAAQIQLLLQPNSSNSEPTLHLSMSSLHTTSSACKPLDSRAQLSTSTTPSSTLTSNGTLYKNTALRKTTFNLKKSASAADSLLSAQTEKQQKISVSSTTLLQSADTTRVLSCNEAPDRSRPHHTQAANIRTPNNNESGVCGVVPNQRNNSRTPQLTLSQPQNVLENHSRCSDVSSRDPNSTVTQNEELRCDKSKLNGNLIDELVVHESKGHKNSNLSQVNNFQNYISLIKSSSSCLQGCINTEQQSLAHYQGCTETEHEGQCATCPPVKTAQQTDSNTEQFALGASARHANVKPKYNADKQAHPNYSTSSVTAQKNCELGTSNTHVQPLTKSSVHRKSDFDISSQPRARTSSSSAPAPFSSEGELCAHTGPECNSILPSSTMRLASHPRPQPGEAEAIVRPDSKFSPAPPQPGPEDTGLAHSHPADAALLLPPSPQCSKSAALQQRLETVEASLAANKDRITTLLNIIHDLESCHTPTSGRRCYITGQDLKNCSTCQKTACIVYSVEYDFRQQERRFLEVLNHSASGNSDFSVHLSQPVNFSLLRNGIIKNLTKTKVKSKKLCKTLFKWIPRKIQQV</sequence>
<dbReference type="AlphaFoldDB" id="A0A3Q1G3C7"/>
<feature type="compositionally biased region" description="Polar residues" evidence="1">
    <location>
        <begin position="738"/>
        <end position="750"/>
    </location>
</feature>
<feature type="compositionally biased region" description="Low complexity" evidence="1">
    <location>
        <begin position="956"/>
        <end position="974"/>
    </location>
</feature>
<dbReference type="InParanoid" id="A0A3Q1G3C7"/>
<feature type="region of interest" description="Disordered" evidence="1">
    <location>
        <begin position="497"/>
        <end position="565"/>
    </location>
</feature>